<gene>
    <name evidence="1" type="ORF">CEUR00632_LOCUS2589</name>
</gene>
<accession>A0A7R9YRZ8</accession>
<evidence type="ECO:0000313" key="1">
    <source>
        <dbReference type="EMBL" id="CAD8282554.1"/>
    </source>
</evidence>
<reference evidence="1" key="1">
    <citation type="submission" date="2021-01" db="EMBL/GenBank/DDBJ databases">
        <authorList>
            <person name="Corre E."/>
            <person name="Pelletier E."/>
            <person name="Niang G."/>
            <person name="Scheremetjew M."/>
            <person name="Finn R."/>
            <person name="Kale V."/>
            <person name="Holt S."/>
            <person name="Cochrane G."/>
            <person name="Meng A."/>
            <person name="Brown T."/>
            <person name="Cohen L."/>
        </authorList>
    </citation>
    <scope>NUCLEOTIDE SEQUENCE</scope>
    <source>
        <strain evidence="1">CCMP219</strain>
    </source>
</reference>
<organism evidence="1">
    <name type="scientific">Chlamydomonas euryale</name>
    <dbReference type="NCBI Taxonomy" id="1486919"/>
    <lineage>
        <taxon>Eukaryota</taxon>
        <taxon>Viridiplantae</taxon>
        <taxon>Chlorophyta</taxon>
        <taxon>core chlorophytes</taxon>
        <taxon>Chlorophyceae</taxon>
        <taxon>CS clade</taxon>
        <taxon>Chlamydomonadales</taxon>
        <taxon>Chlamydomonadaceae</taxon>
        <taxon>Chlamydomonas</taxon>
    </lineage>
</organism>
<dbReference type="EMBL" id="HBEC01005679">
    <property type="protein sequence ID" value="CAD8282554.1"/>
    <property type="molecule type" value="Transcribed_RNA"/>
</dbReference>
<protein>
    <submittedName>
        <fullName evidence="1">Uncharacterized protein</fullName>
    </submittedName>
</protein>
<sequence>MADAHLAKFAKATTSLLKKFQVVMRLGSMKVDKKRLSIRVLVRLCIEFLRKQMCFQICFKKHIQGTLITWTIPSIVKAIVQITVQHSMHKLLRTMDKKMSKS</sequence>
<proteinExistence type="predicted"/>
<dbReference type="AlphaFoldDB" id="A0A7R9YRZ8"/>
<name>A0A7R9YRZ8_9CHLO</name>